<feature type="region of interest" description="Disordered" evidence="1">
    <location>
        <begin position="143"/>
        <end position="166"/>
    </location>
</feature>
<evidence type="ECO:0000313" key="3">
    <source>
        <dbReference type="EMBL" id="CBX99164.1"/>
    </source>
</evidence>
<dbReference type="InParanoid" id="E5A6B9"/>
<dbReference type="GeneID" id="13282537"/>
<feature type="chain" id="PRO_5003195049" description="GPI anchored protein" evidence="2">
    <location>
        <begin position="24"/>
        <end position="196"/>
    </location>
</feature>
<feature type="compositionally biased region" description="Polar residues" evidence="1">
    <location>
        <begin position="143"/>
        <end position="155"/>
    </location>
</feature>
<gene>
    <name evidence="3" type="ORF">LEMA_P084030.1</name>
</gene>
<proteinExistence type="predicted"/>
<evidence type="ECO:0008006" key="5">
    <source>
        <dbReference type="Google" id="ProtNLM"/>
    </source>
</evidence>
<sequence>MAKFSTSMLALFAFSFANVAVTSTTFSSDVVPAPSSSLVEPPAPIVTSVVLSTTTVADGPSSESTSTTCTTVTVTTAITATVVNGESTTATYLGSGTIEDGFTIQTSIPSKLPTGVLPVPDNSTVIVPSGTALPTHGASTVMTTHTAGPNHTSGASTGGPKPTASATFPPEFNAASGVNFGFAALAVAVAAAVFGI</sequence>
<accession>E5A6B9</accession>
<reference evidence="4" key="1">
    <citation type="journal article" date="2011" name="Nat. Commun.">
        <title>Effector diversification within compartments of the Leptosphaeria maculans genome affected by Repeat-Induced Point mutations.</title>
        <authorList>
            <person name="Rouxel T."/>
            <person name="Grandaubert J."/>
            <person name="Hane J.K."/>
            <person name="Hoede C."/>
            <person name="van de Wouw A.P."/>
            <person name="Couloux A."/>
            <person name="Dominguez V."/>
            <person name="Anthouard V."/>
            <person name="Bally P."/>
            <person name="Bourras S."/>
            <person name="Cozijnsen A.J."/>
            <person name="Ciuffetti L.M."/>
            <person name="Degrave A."/>
            <person name="Dilmaghani A."/>
            <person name="Duret L."/>
            <person name="Fudal I."/>
            <person name="Goodwin S.B."/>
            <person name="Gout L."/>
            <person name="Glaser N."/>
            <person name="Linglin J."/>
            <person name="Kema G.H.J."/>
            <person name="Lapalu N."/>
            <person name="Lawrence C.B."/>
            <person name="May K."/>
            <person name="Meyer M."/>
            <person name="Ollivier B."/>
            <person name="Poulain J."/>
            <person name="Schoch C.L."/>
            <person name="Simon A."/>
            <person name="Spatafora J.W."/>
            <person name="Stachowiak A."/>
            <person name="Turgeon B.G."/>
            <person name="Tyler B.M."/>
            <person name="Vincent D."/>
            <person name="Weissenbach J."/>
            <person name="Amselem J."/>
            <person name="Quesneville H."/>
            <person name="Oliver R.P."/>
            <person name="Wincker P."/>
            <person name="Balesdent M.-H."/>
            <person name="Howlett B.J."/>
        </authorList>
    </citation>
    <scope>NUCLEOTIDE SEQUENCE [LARGE SCALE GENOMIC DNA]</scope>
    <source>
        <strain evidence="4">JN3 / isolate v23.1.3 / race Av1-4-5-6-7-8</strain>
    </source>
</reference>
<evidence type="ECO:0000256" key="1">
    <source>
        <dbReference type="SAM" id="MobiDB-lite"/>
    </source>
</evidence>
<keyword evidence="4" id="KW-1185">Reference proteome</keyword>
<dbReference type="AlphaFoldDB" id="E5A6B9"/>
<organism evidence="3 4">
    <name type="scientific">Leptosphaeria maculans (strain JN3 / isolate v23.1.3 / race Av1-4-5-6-7-8)</name>
    <name type="common">Blackleg fungus</name>
    <name type="synonym">Phoma lingam</name>
    <dbReference type="NCBI Taxonomy" id="985895"/>
    <lineage>
        <taxon>Eukaryota</taxon>
        <taxon>Fungi</taxon>
        <taxon>Dikarya</taxon>
        <taxon>Ascomycota</taxon>
        <taxon>Pezizomycotina</taxon>
        <taxon>Dothideomycetes</taxon>
        <taxon>Pleosporomycetidae</taxon>
        <taxon>Pleosporales</taxon>
        <taxon>Pleosporineae</taxon>
        <taxon>Leptosphaeriaceae</taxon>
        <taxon>Plenodomus</taxon>
        <taxon>Plenodomus lingam/Leptosphaeria maculans species complex</taxon>
    </lineage>
</organism>
<evidence type="ECO:0000256" key="2">
    <source>
        <dbReference type="SAM" id="SignalP"/>
    </source>
</evidence>
<dbReference type="EMBL" id="FP929135">
    <property type="protein sequence ID" value="CBX99164.1"/>
    <property type="molecule type" value="Genomic_DNA"/>
</dbReference>
<protein>
    <recommendedName>
        <fullName evidence="5">GPI anchored protein</fullName>
    </recommendedName>
</protein>
<dbReference type="HOGENOM" id="CLU_1390470_0_0_1"/>
<name>E5A6B9_LEPMJ</name>
<dbReference type="VEuPathDB" id="FungiDB:LEMA_P084030.1"/>
<feature type="signal peptide" evidence="2">
    <location>
        <begin position="1"/>
        <end position="23"/>
    </location>
</feature>
<dbReference type="OrthoDB" id="3798751at2759"/>
<keyword evidence="2" id="KW-0732">Signal</keyword>
<evidence type="ECO:0000313" key="4">
    <source>
        <dbReference type="Proteomes" id="UP000002668"/>
    </source>
</evidence>
<dbReference type="RefSeq" id="XP_003842643.1">
    <property type="nucleotide sequence ID" value="XM_003842595.1"/>
</dbReference>
<dbReference type="Proteomes" id="UP000002668">
    <property type="component" value="Genome"/>
</dbReference>